<accession>A0ABR4BQ45</accession>
<proteinExistence type="predicted"/>
<comment type="caution">
    <text evidence="1">The sequence shown here is derived from an EMBL/GenBank/DDBJ whole genome shotgun (WGS) entry which is preliminary data.</text>
</comment>
<keyword evidence="2" id="KW-1185">Reference proteome</keyword>
<reference evidence="1 2" key="1">
    <citation type="journal article" date="2024" name="Commun. Biol.">
        <title>Comparative genomic analysis of thermophilic fungi reveals convergent evolutionary adaptations and gene losses.</title>
        <authorList>
            <person name="Steindorff A.S."/>
            <person name="Aguilar-Pontes M.V."/>
            <person name="Robinson A.J."/>
            <person name="Andreopoulos B."/>
            <person name="LaButti K."/>
            <person name="Kuo A."/>
            <person name="Mondo S."/>
            <person name="Riley R."/>
            <person name="Otillar R."/>
            <person name="Haridas S."/>
            <person name="Lipzen A."/>
            <person name="Grimwood J."/>
            <person name="Schmutz J."/>
            <person name="Clum A."/>
            <person name="Reid I.D."/>
            <person name="Moisan M.C."/>
            <person name="Butler G."/>
            <person name="Nguyen T.T.M."/>
            <person name="Dewar K."/>
            <person name="Conant G."/>
            <person name="Drula E."/>
            <person name="Henrissat B."/>
            <person name="Hansel C."/>
            <person name="Singer S."/>
            <person name="Hutchinson M.I."/>
            <person name="de Vries R.P."/>
            <person name="Natvig D.O."/>
            <person name="Powell A.J."/>
            <person name="Tsang A."/>
            <person name="Grigoriev I.V."/>
        </authorList>
    </citation>
    <scope>NUCLEOTIDE SEQUENCE [LARGE SCALE GENOMIC DNA]</scope>
    <source>
        <strain evidence="1 2">CBS 494.80</strain>
    </source>
</reference>
<gene>
    <name evidence="1" type="ORF">VTL71DRAFT_10032</name>
</gene>
<dbReference type="EMBL" id="JAZHXI010000025">
    <property type="protein sequence ID" value="KAL2059877.1"/>
    <property type="molecule type" value="Genomic_DNA"/>
</dbReference>
<evidence type="ECO:0000313" key="1">
    <source>
        <dbReference type="EMBL" id="KAL2059877.1"/>
    </source>
</evidence>
<organism evidence="1 2">
    <name type="scientific">Oculimacula yallundae</name>
    <dbReference type="NCBI Taxonomy" id="86028"/>
    <lineage>
        <taxon>Eukaryota</taxon>
        <taxon>Fungi</taxon>
        <taxon>Dikarya</taxon>
        <taxon>Ascomycota</taxon>
        <taxon>Pezizomycotina</taxon>
        <taxon>Leotiomycetes</taxon>
        <taxon>Helotiales</taxon>
        <taxon>Ploettnerulaceae</taxon>
        <taxon>Oculimacula</taxon>
    </lineage>
</organism>
<dbReference type="Proteomes" id="UP001595075">
    <property type="component" value="Unassembled WGS sequence"/>
</dbReference>
<evidence type="ECO:0000313" key="2">
    <source>
        <dbReference type="Proteomes" id="UP001595075"/>
    </source>
</evidence>
<sequence length="90" mass="9801">MHHFSAHAQAQCNESRYKAGRYIGDDQWDSGRENIELRVGPDLLHSIRLKVPDHNCPVYSSLATYSASACVLGRSTPGNGGGSDRTSDNP</sequence>
<name>A0ABR4BQ45_9HELO</name>
<protein>
    <submittedName>
        <fullName evidence="1">Uncharacterized protein</fullName>
    </submittedName>
</protein>